<keyword evidence="4" id="KW-0963">Cytoplasm</keyword>
<keyword evidence="13" id="KW-1185">Reference proteome</keyword>
<dbReference type="InterPro" id="IPR050590">
    <property type="entry name" value="Exosome_comp_Rrp42_subfam"/>
</dbReference>
<dbReference type="GO" id="GO:0034476">
    <property type="term" value="P:U5 snRNA 3'-end processing"/>
    <property type="evidence" value="ECO:0007669"/>
    <property type="project" value="TreeGrafter"/>
</dbReference>
<comment type="subcellular location">
    <subcellularLocation>
        <location evidence="1">Cytoplasm</location>
    </subcellularLocation>
    <subcellularLocation>
        <location evidence="2">Nucleus</location>
        <location evidence="2">Nucleolus</location>
    </subcellularLocation>
</comment>
<evidence type="ECO:0000313" key="13">
    <source>
        <dbReference type="Proteomes" id="UP001432322"/>
    </source>
</evidence>
<dbReference type="GO" id="GO:0071038">
    <property type="term" value="P:TRAMP-dependent tRNA surveillance pathway"/>
    <property type="evidence" value="ECO:0007669"/>
    <property type="project" value="TreeGrafter"/>
</dbReference>
<dbReference type="GO" id="GO:0005730">
    <property type="term" value="C:nucleolus"/>
    <property type="evidence" value="ECO:0007669"/>
    <property type="project" value="UniProtKB-SubCell"/>
</dbReference>
<dbReference type="PANTHER" id="PTHR11097">
    <property type="entry name" value="EXOSOME COMPLEX EXONUCLEASE RIBOSOMAL RNA PROCESSING PROTEIN"/>
    <property type="match status" value="1"/>
</dbReference>
<dbReference type="InterPro" id="IPR001247">
    <property type="entry name" value="ExoRNase_PH_dom1"/>
</dbReference>
<dbReference type="GO" id="GO:0000467">
    <property type="term" value="P:exonucleolytic trimming to generate mature 3'-end of 5.8S rRNA from tricistronic rRNA transcript (SSU-rRNA, 5.8S rRNA, LSU-rRNA)"/>
    <property type="evidence" value="ECO:0007669"/>
    <property type="project" value="TreeGrafter"/>
</dbReference>
<keyword evidence="5" id="KW-0698">rRNA processing</keyword>
<evidence type="ECO:0000256" key="9">
    <source>
        <dbReference type="ARBA" id="ARBA00030617"/>
    </source>
</evidence>
<dbReference type="GO" id="GO:0034473">
    <property type="term" value="P:U1 snRNA 3'-end processing"/>
    <property type="evidence" value="ECO:0007669"/>
    <property type="project" value="TreeGrafter"/>
</dbReference>
<keyword evidence="8" id="KW-0539">Nucleus</keyword>
<evidence type="ECO:0000256" key="8">
    <source>
        <dbReference type="ARBA" id="ARBA00023242"/>
    </source>
</evidence>
<evidence type="ECO:0000256" key="5">
    <source>
        <dbReference type="ARBA" id="ARBA00022552"/>
    </source>
</evidence>
<dbReference type="InterPro" id="IPR027408">
    <property type="entry name" value="PNPase/RNase_PH_dom_sf"/>
</dbReference>
<dbReference type="EMBL" id="BTSY01000197">
    <property type="protein sequence ID" value="GMT37616.1"/>
    <property type="molecule type" value="Genomic_DNA"/>
</dbReference>
<dbReference type="SUPFAM" id="SSF54211">
    <property type="entry name" value="Ribosomal protein S5 domain 2-like"/>
    <property type="match status" value="1"/>
</dbReference>
<evidence type="ECO:0000256" key="1">
    <source>
        <dbReference type="ARBA" id="ARBA00004496"/>
    </source>
</evidence>
<dbReference type="GO" id="GO:0034475">
    <property type="term" value="P:U4 snRNA 3'-end processing"/>
    <property type="evidence" value="ECO:0007669"/>
    <property type="project" value="TreeGrafter"/>
</dbReference>
<feature type="domain" description="Exoribonuclease phosphorolytic" evidence="10">
    <location>
        <begin position="38"/>
        <end position="163"/>
    </location>
</feature>
<evidence type="ECO:0000256" key="4">
    <source>
        <dbReference type="ARBA" id="ARBA00022490"/>
    </source>
</evidence>
<keyword evidence="6" id="KW-0271">Exosome</keyword>
<dbReference type="GO" id="GO:0071035">
    <property type="term" value="P:nuclear polyadenylation-dependent rRNA catabolic process"/>
    <property type="evidence" value="ECO:0007669"/>
    <property type="project" value="TreeGrafter"/>
</dbReference>
<protein>
    <recommendedName>
        <fullName evidence="9">Ribosomal RNA-processing protein 43</fullName>
    </recommendedName>
</protein>
<name>A0AAV5VRW6_9BILA</name>
<evidence type="ECO:0000256" key="6">
    <source>
        <dbReference type="ARBA" id="ARBA00022835"/>
    </source>
</evidence>
<dbReference type="GO" id="GO:0071028">
    <property type="term" value="P:nuclear mRNA surveillance"/>
    <property type="evidence" value="ECO:0007669"/>
    <property type="project" value="TreeGrafter"/>
</dbReference>
<dbReference type="AlphaFoldDB" id="A0AAV5VRW6"/>
<dbReference type="GO" id="GO:0035925">
    <property type="term" value="F:mRNA 3'-UTR AU-rich region binding"/>
    <property type="evidence" value="ECO:0007669"/>
    <property type="project" value="TreeGrafter"/>
</dbReference>
<evidence type="ECO:0000313" key="12">
    <source>
        <dbReference type="EMBL" id="GMT37616.1"/>
    </source>
</evidence>
<dbReference type="InterPro" id="IPR036345">
    <property type="entry name" value="ExoRNase_PH_dom2_sf"/>
</dbReference>
<dbReference type="Gene3D" id="3.30.230.70">
    <property type="entry name" value="GHMP Kinase, N-terminal domain"/>
    <property type="match status" value="1"/>
</dbReference>
<dbReference type="InterPro" id="IPR020568">
    <property type="entry name" value="Ribosomal_Su5_D2-typ_SF"/>
</dbReference>
<evidence type="ECO:0000259" key="10">
    <source>
        <dbReference type="Pfam" id="PF01138"/>
    </source>
</evidence>
<dbReference type="GO" id="GO:0016075">
    <property type="term" value="P:rRNA catabolic process"/>
    <property type="evidence" value="ECO:0007669"/>
    <property type="project" value="TreeGrafter"/>
</dbReference>
<dbReference type="GO" id="GO:0000176">
    <property type="term" value="C:nuclear exosome (RNase complex)"/>
    <property type="evidence" value="ECO:0007669"/>
    <property type="project" value="TreeGrafter"/>
</dbReference>
<keyword evidence="7" id="KW-0694">RNA-binding</keyword>
<reference evidence="11" key="1">
    <citation type="submission" date="2023-10" db="EMBL/GenBank/DDBJ databases">
        <title>Genome assembly of Pristionchus species.</title>
        <authorList>
            <person name="Yoshida K."/>
            <person name="Sommer R.J."/>
        </authorList>
    </citation>
    <scope>NUCLEOTIDE SEQUENCE</scope>
    <source>
        <strain evidence="11">RS5133</strain>
    </source>
</reference>
<comment type="similarity">
    <text evidence="3">Belongs to the RNase PH family.</text>
</comment>
<sequence>ILCQMTSVDLLKLVDPSLYYERFIEGGMFPDGRAIDAFKPFSFKRGVVGGVVAGSALVRQGGVTVVCSLTASLAPLSTEPSMVVEFDGTPDENEAKMALMDARTLLEDLIARDAFVARRALTSTDDRLEWRLQATFKLLHSDGDLAAAVVGSLLAALTDARLPPVLLQHAADDEAPIEPSEIKIEKEESKWAHIELSSFPVASTFMLHVDEEGQMHLLADPPVDARQLCKSHCTIVIGKKKENSSLSILALRSAGSCCDDLLRRMVGIAEKRQETIVKALEKKD</sequence>
<dbReference type="EMBL" id="BTSY01000003">
    <property type="protein sequence ID" value="GMT20730.1"/>
    <property type="molecule type" value="Genomic_DNA"/>
</dbReference>
<evidence type="ECO:0000256" key="2">
    <source>
        <dbReference type="ARBA" id="ARBA00004604"/>
    </source>
</evidence>
<dbReference type="Proteomes" id="UP001432322">
    <property type="component" value="Unassembled WGS sequence"/>
</dbReference>
<dbReference type="Pfam" id="PF01138">
    <property type="entry name" value="RNase_PH"/>
    <property type="match status" value="1"/>
</dbReference>
<organism evidence="11 13">
    <name type="scientific">Pristionchus fissidentatus</name>
    <dbReference type="NCBI Taxonomy" id="1538716"/>
    <lineage>
        <taxon>Eukaryota</taxon>
        <taxon>Metazoa</taxon>
        <taxon>Ecdysozoa</taxon>
        <taxon>Nematoda</taxon>
        <taxon>Chromadorea</taxon>
        <taxon>Rhabditida</taxon>
        <taxon>Rhabditina</taxon>
        <taxon>Diplogasteromorpha</taxon>
        <taxon>Diplogasteroidea</taxon>
        <taxon>Neodiplogasteridae</taxon>
        <taxon>Pristionchus</taxon>
    </lineage>
</organism>
<dbReference type="PANTHER" id="PTHR11097:SF9">
    <property type="entry name" value="EXOSOME COMPLEX COMPONENT RRP43"/>
    <property type="match status" value="1"/>
</dbReference>
<gene>
    <name evidence="11" type="ORF">PFISCL1PPCAC_12027</name>
    <name evidence="12" type="ORF">PFISCL1PPCAC_28913</name>
</gene>
<evidence type="ECO:0000313" key="11">
    <source>
        <dbReference type="EMBL" id="GMT20730.1"/>
    </source>
</evidence>
<evidence type="ECO:0000256" key="3">
    <source>
        <dbReference type="ARBA" id="ARBA00006678"/>
    </source>
</evidence>
<comment type="caution">
    <text evidence="11">The sequence shown here is derived from an EMBL/GenBank/DDBJ whole genome shotgun (WGS) entry which is preliminary data.</text>
</comment>
<proteinExistence type="inferred from homology"/>
<evidence type="ECO:0000256" key="7">
    <source>
        <dbReference type="ARBA" id="ARBA00022884"/>
    </source>
</evidence>
<dbReference type="SUPFAM" id="SSF55666">
    <property type="entry name" value="Ribonuclease PH domain 2-like"/>
    <property type="match status" value="1"/>
</dbReference>
<accession>A0AAV5VRW6</accession>
<feature type="non-terminal residue" evidence="11">
    <location>
        <position position="1"/>
    </location>
</feature>
<dbReference type="GO" id="GO:0000177">
    <property type="term" value="C:cytoplasmic exosome (RNase complex)"/>
    <property type="evidence" value="ECO:0007669"/>
    <property type="project" value="TreeGrafter"/>
</dbReference>